<keyword evidence="11 13" id="KW-0539">Nucleus</keyword>
<keyword evidence="18" id="KW-1185">Reference proteome</keyword>
<evidence type="ECO:0000259" key="17">
    <source>
        <dbReference type="Pfam" id="PF16900"/>
    </source>
</evidence>
<dbReference type="Pfam" id="PF04057">
    <property type="entry name" value="Rep-A_N"/>
    <property type="match status" value="1"/>
</dbReference>
<dbReference type="GeneID" id="105056091"/>
<organism evidence="18 19">
    <name type="scientific">Elaeis guineensis var. tenera</name>
    <name type="common">Oil palm</name>
    <dbReference type="NCBI Taxonomy" id="51953"/>
    <lineage>
        <taxon>Eukaryota</taxon>
        <taxon>Viridiplantae</taxon>
        <taxon>Streptophyta</taxon>
        <taxon>Embryophyta</taxon>
        <taxon>Tracheophyta</taxon>
        <taxon>Spermatophyta</taxon>
        <taxon>Magnoliopsida</taxon>
        <taxon>Liliopsida</taxon>
        <taxon>Arecaceae</taxon>
        <taxon>Arecoideae</taxon>
        <taxon>Cocoseae</taxon>
        <taxon>Elaeidinae</taxon>
        <taxon>Elaeis</taxon>
    </lineage>
</organism>
<dbReference type="Pfam" id="PF01336">
    <property type="entry name" value="tRNA_anti-codon"/>
    <property type="match status" value="1"/>
</dbReference>
<comment type="subcellular location">
    <subcellularLocation>
        <location evidence="1 13">Nucleus</location>
    </subcellularLocation>
</comment>
<dbReference type="SUPFAM" id="SSF50249">
    <property type="entry name" value="Nucleic acid-binding proteins"/>
    <property type="match status" value="4"/>
</dbReference>
<evidence type="ECO:0000256" key="5">
    <source>
        <dbReference type="ARBA" id="ARBA00022763"/>
    </source>
</evidence>
<dbReference type="InterPro" id="IPR031657">
    <property type="entry name" value="REPA_OB_2"/>
</dbReference>
<keyword evidence="6 13" id="KW-0863">Zinc-finger</keyword>
<evidence type="ECO:0000256" key="10">
    <source>
        <dbReference type="ARBA" id="ARBA00023204"/>
    </source>
</evidence>
<evidence type="ECO:0000256" key="13">
    <source>
        <dbReference type="RuleBase" id="RU364130"/>
    </source>
</evidence>
<keyword evidence="4 13" id="KW-0479">Metal-binding</keyword>
<evidence type="ECO:0000256" key="9">
    <source>
        <dbReference type="ARBA" id="ARBA00023172"/>
    </source>
</evidence>
<dbReference type="InterPro" id="IPR047192">
    <property type="entry name" value="Euk_RPA1_DBD_C"/>
</dbReference>
<dbReference type="GO" id="GO:0006310">
    <property type="term" value="P:DNA recombination"/>
    <property type="evidence" value="ECO:0007669"/>
    <property type="project" value="UniProtKB-KW"/>
</dbReference>
<sequence>MGKSVTTGAISVLLSNPSPDSSSEIPEIIVQVVDLKPIGSSSTRFTFMASDGKAKLKAMLPSHFSSEIHSGNLQNLGLIQILDYTCNAIPNQTEKALIVTKCEVVSPSLEMEIKSDVEKVESGILLKPKKDESRILLKPKQEAVSKSAAQIMHEQCRNSAPAARLAMTRRVQPLVSLNPYQGNWTIKVRVTNKGSLRSYKNARGEGYVFNIELTDEDGTQIQATMFNEAASKFYPKFELGKVYYISKGSLRVANRQFRTVQNDYEMNLNENSIVEEADGEAFIPETKYNFVKIDQLGSYVNGREIVDIIGIVQNVSPTLSVRRKSNNETIPKRDITVADDSSKTVTVSLWNELATNVGQELLDMADTTPVVAIKCLKVGEFQGVSLSTLSRSTVLINPDLPESEKLRTWYDSEGKGTQMASVGSTMNSSSKTGLRSMYSDRVLLSHITNDPTMGQDKPVYFSIKVYATYIKPDQTMWYRACKTCNKKVTEAVGSGYWCEGCQRNDDQCSLRYIMVVKVSDHSGEAWLSVFNEQAEKIIGCTADELDRIKTEEGDEKYQLKLKEATWVQHLLRVSVTQSEYMNEKRQRITIRSQATVDFSAESRYLLEEISKMSISSSN</sequence>
<evidence type="ECO:0000313" key="18">
    <source>
        <dbReference type="Proteomes" id="UP000504607"/>
    </source>
</evidence>
<feature type="domain" description="Replication factor A C-terminal" evidence="16">
    <location>
        <begin position="460"/>
        <end position="605"/>
    </location>
</feature>
<dbReference type="GO" id="GO:0005634">
    <property type="term" value="C:nucleus"/>
    <property type="evidence" value="ECO:0007669"/>
    <property type="project" value="UniProtKB-SubCell"/>
</dbReference>
<evidence type="ECO:0000313" key="19">
    <source>
        <dbReference type="RefSeq" id="XP_010936470.1"/>
    </source>
</evidence>
<dbReference type="GO" id="GO:0003677">
    <property type="term" value="F:DNA binding"/>
    <property type="evidence" value="ECO:0007669"/>
    <property type="project" value="UniProtKB-KW"/>
</dbReference>
<accession>A0A6I9S3L3</accession>
<evidence type="ECO:0000256" key="6">
    <source>
        <dbReference type="ARBA" id="ARBA00022771"/>
    </source>
</evidence>
<dbReference type="OrthoDB" id="1751331at2759"/>
<dbReference type="CDD" id="cd04476">
    <property type="entry name" value="RPA1_DBD_C"/>
    <property type="match status" value="1"/>
</dbReference>
<dbReference type="GO" id="GO:0006260">
    <property type="term" value="P:DNA replication"/>
    <property type="evidence" value="ECO:0007669"/>
    <property type="project" value="UniProtKB-KW"/>
</dbReference>
<dbReference type="FunCoup" id="A0A6I9S3L3">
    <property type="interactions" value="103"/>
</dbReference>
<dbReference type="NCBIfam" id="TIGR00617">
    <property type="entry name" value="rpa1"/>
    <property type="match status" value="1"/>
</dbReference>
<dbReference type="CDD" id="cd04475">
    <property type="entry name" value="RPA1_DBD_B"/>
    <property type="match status" value="1"/>
</dbReference>
<evidence type="ECO:0000256" key="7">
    <source>
        <dbReference type="ARBA" id="ARBA00022833"/>
    </source>
</evidence>
<feature type="domain" description="Replication protein A OB" evidence="17">
    <location>
        <begin position="300"/>
        <end position="397"/>
    </location>
</feature>
<evidence type="ECO:0000259" key="14">
    <source>
        <dbReference type="Pfam" id="PF01336"/>
    </source>
</evidence>
<feature type="domain" description="Replication factor-A protein 1 N-terminal" evidence="15">
    <location>
        <begin position="5"/>
        <end position="106"/>
    </location>
</feature>
<comment type="subunit">
    <text evidence="13">Heterotrimer of RPA1, RPA2 and RPA3 (canonical replication protein A complex).</text>
</comment>
<dbReference type="PANTHER" id="PTHR47165:SF4">
    <property type="entry name" value="OS03G0429900 PROTEIN"/>
    <property type="match status" value="1"/>
</dbReference>
<dbReference type="RefSeq" id="XP_010936470.1">
    <property type="nucleotide sequence ID" value="XM_010938168.3"/>
</dbReference>
<evidence type="ECO:0000256" key="4">
    <source>
        <dbReference type="ARBA" id="ARBA00022723"/>
    </source>
</evidence>
<keyword evidence="8 13" id="KW-0238">DNA-binding</keyword>
<dbReference type="KEGG" id="egu:105056091"/>
<keyword evidence="5" id="KW-0227">DNA damage</keyword>
<evidence type="ECO:0000256" key="1">
    <source>
        <dbReference type="ARBA" id="ARBA00004123"/>
    </source>
</evidence>
<evidence type="ECO:0000259" key="15">
    <source>
        <dbReference type="Pfam" id="PF04057"/>
    </source>
</evidence>
<dbReference type="GO" id="GO:0008270">
    <property type="term" value="F:zinc ion binding"/>
    <property type="evidence" value="ECO:0007669"/>
    <property type="project" value="UniProtKB-KW"/>
</dbReference>
<reference evidence="19" key="1">
    <citation type="submission" date="2025-08" db="UniProtKB">
        <authorList>
            <consortium name="RefSeq"/>
        </authorList>
    </citation>
    <scope>IDENTIFICATION</scope>
</reference>
<evidence type="ECO:0000256" key="3">
    <source>
        <dbReference type="ARBA" id="ARBA00022705"/>
    </source>
</evidence>
<gene>
    <name evidence="19" type="primary">LOC105056091</name>
</gene>
<dbReference type="InterPro" id="IPR013955">
    <property type="entry name" value="Rep_factor-A_C"/>
</dbReference>
<dbReference type="PANTHER" id="PTHR47165">
    <property type="entry name" value="OS03G0429900 PROTEIN"/>
    <property type="match status" value="1"/>
</dbReference>
<name>A0A6I9S3L3_ELAGV</name>
<comment type="function">
    <text evidence="12 13">Component of the replication protein A complex (RPA) required for DNA recombination, repair and replication. The activity of RPA is mediated by single-stranded DNA binding and protein interactions. Probably involved in repair of double-strand DNA breaks (DSBs) induced by genotoxic stresses.</text>
</comment>
<dbReference type="FunFam" id="2.40.50.140:FF:000041">
    <property type="entry name" value="Replication protein A subunit"/>
    <property type="match status" value="1"/>
</dbReference>
<protein>
    <recommendedName>
        <fullName evidence="13">Replication protein A subunit</fullName>
    </recommendedName>
</protein>
<feature type="domain" description="OB" evidence="14">
    <location>
        <begin position="184"/>
        <end position="270"/>
    </location>
</feature>
<evidence type="ECO:0000256" key="11">
    <source>
        <dbReference type="ARBA" id="ARBA00023242"/>
    </source>
</evidence>
<evidence type="ECO:0000259" key="16">
    <source>
        <dbReference type="Pfam" id="PF08646"/>
    </source>
</evidence>
<dbReference type="AlphaFoldDB" id="A0A6I9S3L3"/>
<dbReference type="GO" id="GO:0006281">
    <property type="term" value="P:DNA repair"/>
    <property type="evidence" value="ECO:0007669"/>
    <property type="project" value="UniProtKB-KW"/>
</dbReference>
<proteinExistence type="inferred from homology"/>
<dbReference type="CDD" id="cd04474">
    <property type="entry name" value="RPA1_DBD_A"/>
    <property type="match status" value="1"/>
</dbReference>
<dbReference type="Gene3D" id="2.40.50.140">
    <property type="entry name" value="Nucleic acid-binding proteins"/>
    <property type="match status" value="4"/>
</dbReference>
<comment type="similarity">
    <text evidence="2 13">Belongs to the replication factor A protein 1 family.</text>
</comment>
<keyword evidence="7 13" id="KW-0862">Zinc</keyword>
<keyword evidence="9" id="KW-0233">DNA recombination</keyword>
<dbReference type="Proteomes" id="UP000504607">
    <property type="component" value="Chromosome 13"/>
</dbReference>
<dbReference type="InterPro" id="IPR004365">
    <property type="entry name" value="NA-bd_OB_tRNA"/>
</dbReference>
<evidence type="ECO:0000256" key="2">
    <source>
        <dbReference type="ARBA" id="ARBA00005690"/>
    </source>
</evidence>
<evidence type="ECO:0000256" key="12">
    <source>
        <dbReference type="ARBA" id="ARBA00058063"/>
    </source>
</evidence>
<dbReference type="CDD" id="cd04477">
    <property type="entry name" value="RPA1N"/>
    <property type="match status" value="1"/>
</dbReference>
<dbReference type="Pfam" id="PF08646">
    <property type="entry name" value="Rep_fac-A_C"/>
    <property type="match status" value="1"/>
</dbReference>
<dbReference type="FunFam" id="2.40.50.140:FF:000257">
    <property type="entry name" value="Replication protein A subunit"/>
    <property type="match status" value="1"/>
</dbReference>
<dbReference type="FunFam" id="2.40.50.140:FF:000064">
    <property type="entry name" value="Replication protein A subunit"/>
    <property type="match status" value="1"/>
</dbReference>
<dbReference type="InParanoid" id="A0A6I9S3L3"/>
<dbReference type="InterPro" id="IPR004591">
    <property type="entry name" value="Rfa1"/>
</dbReference>
<keyword evidence="3 13" id="KW-0235">DNA replication</keyword>
<evidence type="ECO:0000256" key="8">
    <source>
        <dbReference type="ARBA" id="ARBA00023125"/>
    </source>
</evidence>
<dbReference type="Pfam" id="PF16900">
    <property type="entry name" value="REPA_OB_2"/>
    <property type="match status" value="1"/>
</dbReference>
<dbReference type="InterPro" id="IPR007199">
    <property type="entry name" value="Rep_factor-A_N"/>
</dbReference>
<dbReference type="InterPro" id="IPR012340">
    <property type="entry name" value="NA-bd_OB-fold"/>
</dbReference>
<dbReference type="FunFam" id="2.40.50.140:FF:000090">
    <property type="entry name" value="Replication protein A subunit"/>
    <property type="match status" value="1"/>
</dbReference>
<keyword evidence="10" id="KW-0234">DNA repair</keyword>